<sequence>MKGATEMNKVDEITRQINCLSEEICETENAQHQLKRTEEALVMHFHRKKKFFNSMQIYWRTGDMANRIADRILQLQREENKTMDCLAEQQTGVRRQILALEIKEDELYRARKKAWEEDE</sequence>
<dbReference type="EMBL" id="AODL01000024">
    <property type="protein sequence ID" value="EUJ43458.1"/>
    <property type="molecule type" value="Genomic_DNA"/>
</dbReference>
<evidence type="ECO:0000313" key="2">
    <source>
        <dbReference type="Proteomes" id="UP000019248"/>
    </source>
</evidence>
<organism evidence="1 2">
    <name type="scientific">Listeria riparia FSL S10-1204</name>
    <dbReference type="NCBI Taxonomy" id="1265816"/>
    <lineage>
        <taxon>Bacteria</taxon>
        <taxon>Bacillati</taxon>
        <taxon>Bacillota</taxon>
        <taxon>Bacilli</taxon>
        <taxon>Bacillales</taxon>
        <taxon>Listeriaceae</taxon>
        <taxon>Listeria</taxon>
    </lineage>
</organism>
<dbReference type="InterPro" id="IPR025014">
    <property type="entry name" value="DUF3958"/>
</dbReference>
<dbReference type="AlphaFoldDB" id="W7DDR2"/>
<protein>
    <submittedName>
        <fullName evidence="1">Uncharacterized protein</fullName>
    </submittedName>
</protein>
<name>W7DDR2_9LIST</name>
<reference evidence="1 2" key="1">
    <citation type="journal article" date="2014" name="Int. J. Syst. Evol. Microbiol.">
        <title>Listeria floridensis sp. nov., Listeria aquatica sp. nov., Listeria cornellensis sp. nov., Listeria riparia sp. nov. and Listeria grandensis sp. nov., from agricultural and natural environments.</title>
        <authorList>
            <person name="den Bakker H.C."/>
            <person name="Warchocki S."/>
            <person name="Wright E.M."/>
            <person name="Allred A.F."/>
            <person name="Ahlstrom C."/>
            <person name="Manuel C.S."/>
            <person name="Stasiewicz M.J."/>
            <person name="Burrell A."/>
            <person name="Roof S."/>
            <person name="Strawn L."/>
            <person name="Fortes E.D."/>
            <person name="Nightingale K.K."/>
            <person name="Kephart D."/>
            <person name="Wiedmann M."/>
        </authorList>
    </citation>
    <scope>NUCLEOTIDE SEQUENCE [LARGE SCALE GENOMIC DNA]</scope>
    <source>
        <strain evidence="1 2">FSL S10-1204</strain>
    </source>
</reference>
<dbReference type="PATRIC" id="fig|1265816.5.peg.2577"/>
<accession>W7DDR2</accession>
<evidence type="ECO:0000313" key="1">
    <source>
        <dbReference type="EMBL" id="EUJ43458.1"/>
    </source>
</evidence>
<dbReference type="Pfam" id="PF13125">
    <property type="entry name" value="DUF3958"/>
    <property type="match status" value="1"/>
</dbReference>
<dbReference type="Proteomes" id="UP000019248">
    <property type="component" value="Unassembled WGS sequence"/>
</dbReference>
<proteinExistence type="predicted"/>
<gene>
    <name evidence="1" type="ORF">PRIP_13059</name>
</gene>
<comment type="caution">
    <text evidence="1">The sequence shown here is derived from an EMBL/GenBank/DDBJ whole genome shotgun (WGS) entry which is preliminary data.</text>
</comment>
<keyword evidence="2" id="KW-1185">Reference proteome</keyword>